<dbReference type="OrthoDB" id="9798934at2"/>
<dbReference type="AlphaFoldDB" id="A0A1Q9GMN4"/>
<keyword evidence="1" id="KW-0805">Transcription regulation</keyword>
<evidence type="ECO:0000256" key="1">
    <source>
        <dbReference type="ARBA" id="ARBA00023015"/>
    </source>
</evidence>
<dbReference type="InterPro" id="IPR028082">
    <property type="entry name" value="Peripla_BP_I"/>
</dbReference>
<dbReference type="Proteomes" id="UP000186905">
    <property type="component" value="Unassembled WGS sequence"/>
</dbReference>
<dbReference type="GO" id="GO:0000976">
    <property type="term" value="F:transcription cis-regulatory region binding"/>
    <property type="evidence" value="ECO:0007669"/>
    <property type="project" value="TreeGrafter"/>
</dbReference>
<dbReference type="EMBL" id="MJIL01000069">
    <property type="protein sequence ID" value="OLQ75914.1"/>
    <property type="molecule type" value="Genomic_DNA"/>
</dbReference>
<dbReference type="Gene3D" id="3.40.50.2300">
    <property type="match status" value="2"/>
</dbReference>
<dbReference type="InterPro" id="IPR000843">
    <property type="entry name" value="HTH_LacI"/>
</dbReference>
<dbReference type="PROSITE" id="PS50932">
    <property type="entry name" value="HTH_LACI_2"/>
    <property type="match status" value="1"/>
</dbReference>
<evidence type="ECO:0000313" key="6">
    <source>
        <dbReference type="Proteomes" id="UP000186905"/>
    </source>
</evidence>
<dbReference type="Pfam" id="PF00356">
    <property type="entry name" value="LacI"/>
    <property type="match status" value="1"/>
</dbReference>
<evidence type="ECO:0000256" key="2">
    <source>
        <dbReference type="ARBA" id="ARBA00023125"/>
    </source>
</evidence>
<gene>
    <name evidence="5" type="ORF">BIT28_18000</name>
</gene>
<evidence type="ECO:0000259" key="4">
    <source>
        <dbReference type="PROSITE" id="PS50932"/>
    </source>
</evidence>
<dbReference type="PANTHER" id="PTHR30146">
    <property type="entry name" value="LACI-RELATED TRANSCRIPTIONAL REPRESSOR"/>
    <property type="match status" value="1"/>
</dbReference>
<dbReference type="RefSeq" id="WP_075763665.1">
    <property type="nucleotide sequence ID" value="NZ_MJIL01000069.1"/>
</dbReference>
<name>A0A1Q9GMN4_9GAMM</name>
<dbReference type="InterPro" id="IPR010982">
    <property type="entry name" value="Lambda_DNA-bd_dom_sf"/>
</dbReference>
<organism evidence="5 6">
    <name type="scientific">Photobacterium proteolyticum</name>
    <dbReference type="NCBI Taxonomy" id="1903952"/>
    <lineage>
        <taxon>Bacteria</taxon>
        <taxon>Pseudomonadati</taxon>
        <taxon>Pseudomonadota</taxon>
        <taxon>Gammaproteobacteria</taxon>
        <taxon>Vibrionales</taxon>
        <taxon>Vibrionaceae</taxon>
        <taxon>Photobacterium</taxon>
    </lineage>
</organism>
<evidence type="ECO:0000256" key="3">
    <source>
        <dbReference type="ARBA" id="ARBA00023163"/>
    </source>
</evidence>
<dbReference type="SUPFAM" id="SSF47413">
    <property type="entry name" value="lambda repressor-like DNA-binding domains"/>
    <property type="match status" value="1"/>
</dbReference>
<dbReference type="InterPro" id="IPR046335">
    <property type="entry name" value="LacI/GalR-like_sensor"/>
</dbReference>
<proteinExistence type="predicted"/>
<dbReference type="CDD" id="cd06270">
    <property type="entry name" value="PBP1_GalS-like"/>
    <property type="match status" value="1"/>
</dbReference>
<dbReference type="PRINTS" id="PR00036">
    <property type="entry name" value="HTHLACI"/>
</dbReference>
<dbReference type="CDD" id="cd01392">
    <property type="entry name" value="HTH_LacI"/>
    <property type="match status" value="1"/>
</dbReference>
<sequence length="334" mass="35877">MATINDVCKLAGVSKATVSRVLNNTGQVKKSTADAVYHAMDTLGYKPNSLARALATNCTNTLGLVVSAFEGAYFSGLMRTASETSACAGKQLLIMDGGHSAESEELAINSLVERKVDAIILYTRKMPTATLKSLMEKLPVPLIVINQMVDGFKERCICFDQYKAACQATEFLIAKAHRNIACISGPEDSVNSSLRLQGFKDTLATHQLDHCGIYHGDYYTESGYRACQDLLARGHAFSAIFTANDSMAMGAIRALHEAGIKVPEEVSVMGFDNDPAGPFLIPSLSSVMLPVEAMAQAAVEQTLLLLKGEKISATELFSGSLIVRESVDQPQKPS</sequence>
<dbReference type="STRING" id="1903952.BIT28_18000"/>
<dbReference type="PANTHER" id="PTHR30146:SF67">
    <property type="entry name" value="HTH-TYPE TRANSCRIPTIONAL REGULATOR ASCG"/>
    <property type="match status" value="1"/>
</dbReference>
<dbReference type="SUPFAM" id="SSF53822">
    <property type="entry name" value="Periplasmic binding protein-like I"/>
    <property type="match status" value="1"/>
</dbReference>
<dbReference type="GO" id="GO:0003700">
    <property type="term" value="F:DNA-binding transcription factor activity"/>
    <property type="evidence" value="ECO:0007669"/>
    <property type="project" value="TreeGrafter"/>
</dbReference>
<feature type="domain" description="HTH lacI-type" evidence="4">
    <location>
        <begin position="2"/>
        <end position="56"/>
    </location>
</feature>
<comment type="caution">
    <text evidence="5">The sequence shown here is derived from an EMBL/GenBank/DDBJ whole genome shotgun (WGS) entry which is preliminary data.</text>
</comment>
<evidence type="ECO:0000313" key="5">
    <source>
        <dbReference type="EMBL" id="OLQ75914.1"/>
    </source>
</evidence>
<dbReference type="Pfam" id="PF13377">
    <property type="entry name" value="Peripla_BP_3"/>
    <property type="match status" value="1"/>
</dbReference>
<keyword evidence="2" id="KW-0238">DNA-binding</keyword>
<dbReference type="SMART" id="SM00354">
    <property type="entry name" value="HTH_LACI"/>
    <property type="match status" value="1"/>
</dbReference>
<keyword evidence="3" id="KW-0804">Transcription</keyword>
<protein>
    <submittedName>
        <fullName evidence="5">Transcriptional repressor of carbon metabolism</fullName>
    </submittedName>
</protein>
<keyword evidence="6" id="KW-1185">Reference proteome</keyword>
<reference evidence="5 6" key="1">
    <citation type="submission" date="2016-09" db="EMBL/GenBank/DDBJ databases">
        <title>Photobacterium proteolyticum sp. nov. a protease producing bacterium isolated from ocean sediments of Laizhou Bay.</title>
        <authorList>
            <person name="Li Y."/>
        </authorList>
    </citation>
    <scope>NUCLEOTIDE SEQUENCE [LARGE SCALE GENOMIC DNA]</scope>
    <source>
        <strain evidence="5 6">13-12</strain>
    </source>
</reference>
<dbReference type="Gene3D" id="1.10.260.40">
    <property type="entry name" value="lambda repressor-like DNA-binding domains"/>
    <property type="match status" value="1"/>
</dbReference>
<accession>A0A1Q9GMN4</accession>